<keyword evidence="3" id="KW-0863">Zinc-finger</keyword>
<evidence type="ECO:0000256" key="1">
    <source>
        <dbReference type="ARBA" id="ARBA00004123"/>
    </source>
</evidence>
<keyword evidence="9" id="KW-1185">Reference proteome</keyword>
<dbReference type="SUPFAM" id="SSF140996">
    <property type="entry name" value="Hermes dimerisation domain"/>
    <property type="match status" value="1"/>
</dbReference>
<keyword evidence="5" id="KW-0805">Transcription regulation</keyword>
<evidence type="ECO:0000256" key="2">
    <source>
        <dbReference type="ARBA" id="ARBA00022723"/>
    </source>
</evidence>
<dbReference type="GO" id="GO:0003677">
    <property type="term" value="F:DNA binding"/>
    <property type="evidence" value="ECO:0007669"/>
    <property type="project" value="InterPro"/>
</dbReference>
<keyword evidence="7" id="KW-0539">Nucleus</keyword>
<dbReference type="Proteomes" id="UP000675881">
    <property type="component" value="Chromosome 14"/>
</dbReference>
<evidence type="ECO:0000256" key="4">
    <source>
        <dbReference type="ARBA" id="ARBA00022833"/>
    </source>
</evidence>
<evidence type="ECO:0000256" key="3">
    <source>
        <dbReference type="ARBA" id="ARBA00022771"/>
    </source>
</evidence>
<evidence type="ECO:0000256" key="5">
    <source>
        <dbReference type="ARBA" id="ARBA00023015"/>
    </source>
</evidence>
<dbReference type="AlphaFoldDB" id="A0A7R8CKM7"/>
<dbReference type="GO" id="GO:0005634">
    <property type="term" value="C:nucleus"/>
    <property type="evidence" value="ECO:0007669"/>
    <property type="project" value="UniProtKB-SubCell"/>
</dbReference>
<dbReference type="PANTHER" id="PTHR46481">
    <property type="entry name" value="ZINC FINGER BED DOMAIN-CONTAINING PROTEIN 4"/>
    <property type="match status" value="1"/>
</dbReference>
<evidence type="ECO:0000313" key="8">
    <source>
        <dbReference type="EMBL" id="CAF2850111.1"/>
    </source>
</evidence>
<keyword evidence="6" id="KW-0804">Transcription</keyword>
<dbReference type="EMBL" id="HG994593">
    <property type="protein sequence ID" value="CAF2850111.1"/>
    <property type="molecule type" value="Genomic_DNA"/>
</dbReference>
<proteinExistence type="predicted"/>
<accession>A0A7R8CKM7</accession>
<evidence type="ECO:0000313" key="9">
    <source>
        <dbReference type="Proteomes" id="UP000675881"/>
    </source>
</evidence>
<reference evidence="8" key="1">
    <citation type="submission" date="2021-02" db="EMBL/GenBank/DDBJ databases">
        <authorList>
            <person name="Bekaert M."/>
        </authorList>
    </citation>
    <scope>NUCLEOTIDE SEQUENCE</scope>
    <source>
        <strain evidence="8">IoA-00</strain>
    </source>
</reference>
<protein>
    <submittedName>
        <fullName evidence="8">(salmon louse) hypothetical protein</fullName>
    </submittedName>
</protein>
<dbReference type="InterPro" id="IPR052035">
    <property type="entry name" value="ZnF_BED_domain_contain"/>
</dbReference>
<comment type="subcellular location">
    <subcellularLocation>
        <location evidence="1">Nucleus</location>
    </subcellularLocation>
</comment>
<dbReference type="PANTHER" id="PTHR46481:SF10">
    <property type="entry name" value="ZINC FINGER BED DOMAIN-CONTAINING PROTEIN 39"/>
    <property type="match status" value="1"/>
</dbReference>
<sequence>MRQNWTHIDYSKAECIVCKTKISYRVSSTNNFHRHLRTVFPKIPQEKRPVKPGINEGACESSVHIAAAAVSTASFISTTPHFPKTSTQSSMKKFFLNSQTPSREKKNSKELAKMIATYFQPFSVVEDKVFRKFTHALNPVYAIPSRKPLSQKVIPNLYH</sequence>
<evidence type="ECO:0000256" key="6">
    <source>
        <dbReference type="ARBA" id="ARBA00023163"/>
    </source>
</evidence>
<organism evidence="8 9">
    <name type="scientific">Lepeophtheirus salmonis</name>
    <name type="common">Salmon louse</name>
    <name type="synonym">Caligus salmonis</name>
    <dbReference type="NCBI Taxonomy" id="72036"/>
    <lineage>
        <taxon>Eukaryota</taxon>
        <taxon>Metazoa</taxon>
        <taxon>Ecdysozoa</taxon>
        <taxon>Arthropoda</taxon>
        <taxon>Crustacea</taxon>
        <taxon>Multicrustacea</taxon>
        <taxon>Hexanauplia</taxon>
        <taxon>Copepoda</taxon>
        <taxon>Siphonostomatoida</taxon>
        <taxon>Caligidae</taxon>
        <taxon>Lepeophtheirus</taxon>
    </lineage>
</organism>
<dbReference type="Pfam" id="PF02892">
    <property type="entry name" value="zf-BED"/>
    <property type="match status" value="1"/>
</dbReference>
<dbReference type="InterPro" id="IPR003656">
    <property type="entry name" value="Znf_BED"/>
</dbReference>
<evidence type="ECO:0000256" key="7">
    <source>
        <dbReference type="ARBA" id="ARBA00023242"/>
    </source>
</evidence>
<keyword evidence="2" id="KW-0479">Metal-binding</keyword>
<gene>
    <name evidence="8" type="ORF">LSAA_5223</name>
</gene>
<name>A0A7R8CKM7_LEPSM</name>
<keyword evidence="4" id="KW-0862">Zinc</keyword>
<dbReference type="OrthoDB" id="6380494at2759"/>
<dbReference type="GO" id="GO:0008270">
    <property type="term" value="F:zinc ion binding"/>
    <property type="evidence" value="ECO:0007669"/>
    <property type="project" value="UniProtKB-KW"/>
</dbReference>